<protein>
    <submittedName>
        <fullName evidence="4">Glycosyltransferase involved in cell wall bisynthesis</fullName>
    </submittedName>
</protein>
<keyword evidence="2" id="KW-1133">Transmembrane helix</keyword>
<keyword evidence="5" id="KW-1185">Reference proteome</keyword>
<dbReference type="RefSeq" id="WP_073399245.1">
    <property type="nucleotide sequence ID" value="NZ_FQTV01000003.1"/>
</dbReference>
<feature type="transmembrane region" description="Helical" evidence="2">
    <location>
        <begin position="99"/>
        <end position="120"/>
    </location>
</feature>
<proteinExistence type="predicted"/>
<organism evidence="4 5">
    <name type="scientific">Bacteroides luti</name>
    <dbReference type="NCBI Taxonomy" id="1297750"/>
    <lineage>
        <taxon>Bacteria</taxon>
        <taxon>Pseudomonadati</taxon>
        <taxon>Bacteroidota</taxon>
        <taxon>Bacteroidia</taxon>
        <taxon>Bacteroidales</taxon>
        <taxon>Bacteroidaceae</taxon>
        <taxon>Bacteroides</taxon>
    </lineage>
</organism>
<name>A0A1M4W8G1_9BACE</name>
<feature type="domain" description="Glycosyl transferase family 1" evidence="3">
    <location>
        <begin position="200"/>
        <end position="361"/>
    </location>
</feature>
<keyword evidence="2" id="KW-0812">Transmembrane</keyword>
<evidence type="ECO:0000259" key="3">
    <source>
        <dbReference type="Pfam" id="PF00534"/>
    </source>
</evidence>
<dbReference type="GO" id="GO:0009103">
    <property type="term" value="P:lipopolysaccharide biosynthetic process"/>
    <property type="evidence" value="ECO:0007669"/>
    <property type="project" value="TreeGrafter"/>
</dbReference>
<dbReference type="STRING" id="1297750.SAMN05444405_10317"/>
<dbReference type="EMBL" id="FQTV01000003">
    <property type="protein sequence ID" value="SHE77460.1"/>
    <property type="molecule type" value="Genomic_DNA"/>
</dbReference>
<dbReference type="SUPFAM" id="SSF53756">
    <property type="entry name" value="UDP-Glycosyltransferase/glycogen phosphorylase"/>
    <property type="match status" value="1"/>
</dbReference>
<sequence>MKNKIIFLECTRHYSYRFSAFNTKTELLAKGLQLQGDDIFIIDSIIGEIELTKPFSDIRNGLRFQLFPRKGFLFWCMAKNFIRLAKLMKKEYTPEAKNIIVLTCPFYLLFLLYILLARIYRYKVVSIIDECHTALEITGSFANMVKISHYLNDRTFGYFVDGILPISHFLMDKISHFHKPFFLLPILADYDFVPNIQQPQSDYFLYCGVCGYYRVISTIIKSFAHFVQKGGRQNLILILSGDKRLIENDINACNLSERVTIMQNVTYLELLQLYSNSLALLIPLSPSSLQDKARFSQKIAEYLSSSRPIITVNVGEIPYYFEDKRNAFVLNELTDNSLCEAMLFVAAHLSLADEVGANGYKTGKESFNYLTVCEKLHNYLSII</sequence>
<dbReference type="PANTHER" id="PTHR46401">
    <property type="entry name" value="GLYCOSYLTRANSFERASE WBBK-RELATED"/>
    <property type="match status" value="1"/>
</dbReference>
<dbReference type="InterPro" id="IPR001296">
    <property type="entry name" value="Glyco_trans_1"/>
</dbReference>
<dbReference type="PANTHER" id="PTHR46401:SF2">
    <property type="entry name" value="GLYCOSYLTRANSFERASE WBBK-RELATED"/>
    <property type="match status" value="1"/>
</dbReference>
<dbReference type="Gene3D" id="3.40.50.2000">
    <property type="entry name" value="Glycogen Phosphorylase B"/>
    <property type="match status" value="1"/>
</dbReference>
<reference evidence="5" key="1">
    <citation type="submission" date="2016-11" db="EMBL/GenBank/DDBJ databases">
        <authorList>
            <person name="Varghese N."/>
            <person name="Submissions S."/>
        </authorList>
    </citation>
    <scope>NUCLEOTIDE SEQUENCE [LARGE SCALE GENOMIC DNA]</scope>
    <source>
        <strain evidence="5">DSM 26991</strain>
    </source>
</reference>
<dbReference type="GO" id="GO:0016757">
    <property type="term" value="F:glycosyltransferase activity"/>
    <property type="evidence" value="ECO:0007669"/>
    <property type="project" value="InterPro"/>
</dbReference>
<keyword evidence="2" id="KW-0472">Membrane</keyword>
<evidence type="ECO:0000256" key="1">
    <source>
        <dbReference type="ARBA" id="ARBA00022679"/>
    </source>
</evidence>
<evidence type="ECO:0000313" key="4">
    <source>
        <dbReference type="EMBL" id="SHE77460.1"/>
    </source>
</evidence>
<gene>
    <name evidence="4" type="ORF">SAMN05444405_10317</name>
</gene>
<dbReference type="Proteomes" id="UP000184509">
    <property type="component" value="Unassembled WGS sequence"/>
</dbReference>
<evidence type="ECO:0000256" key="2">
    <source>
        <dbReference type="SAM" id="Phobius"/>
    </source>
</evidence>
<keyword evidence="1 4" id="KW-0808">Transferase</keyword>
<evidence type="ECO:0000313" key="5">
    <source>
        <dbReference type="Proteomes" id="UP000184509"/>
    </source>
</evidence>
<dbReference type="OrthoDB" id="9816564at2"/>
<accession>A0A1M4W8G1</accession>
<dbReference type="AlphaFoldDB" id="A0A1M4W8G1"/>
<dbReference type="Pfam" id="PF00534">
    <property type="entry name" value="Glycos_transf_1"/>
    <property type="match status" value="1"/>
</dbReference>